<proteinExistence type="predicted"/>
<dbReference type="Gene3D" id="3.40.50.300">
    <property type="entry name" value="P-loop containing nucleotide triphosphate hydrolases"/>
    <property type="match status" value="1"/>
</dbReference>
<evidence type="ECO:0000313" key="3">
    <source>
        <dbReference type="EMBL" id="QJA76397.1"/>
    </source>
</evidence>
<feature type="coiled-coil region" evidence="1">
    <location>
        <begin position="161"/>
        <end position="211"/>
    </location>
</feature>
<dbReference type="AlphaFoldDB" id="A0A6M3K5X6"/>
<dbReference type="InterPro" id="IPR027417">
    <property type="entry name" value="P-loop_NTPase"/>
</dbReference>
<gene>
    <name evidence="3" type="ORF">MM415A01518_0013</name>
</gene>
<protein>
    <submittedName>
        <fullName evidence="3">Putative ATPase domain containing protein</fullName>
    </submittedName>
</protein>
<dbReference type="Pfam" id="PF13175">
    <property type="entry name" value="AAA_15"/>
    <property type="match status" value="1"/>
</dbReference>
<dbReference type="InterPro" id="IPR041685">
    <property type="entry name" value="AAA_GajA/Old/RecF-like"/>
</dbReference>
<dbReference type="PANTHER" id="PTHR32114">
    <property type="entry name" value="ABC TRANSPORTER ABCH.3"/>
    <property type="match status" value="1"/>
</dbReference>
<evidence type="ECO:0000256" key="1">
    <source>
        <dbReference type="SAM" id="Coils"/>
    </source>
</evidence>
<keyword evidence="1" id="KW-0175">Coiled coil</keyword>
<feature type="domain" description="Endonuclease GajA/Old nuclease/RecF-like AAA" evidence="2">
    <location>
        <begin position="1"/>
        <end position="335"/>
    </location>
</feature>
<accession>A0A6M3K5X6</accession>
<evidence type="ECO:0000259" key="2">
    <source>
        <dbReference type="Pfam" id="PF13175"/>
    </source>
</evidence>
<dbReference type="EMBL" id="MT142222">
    <property type="protein sequence ID" value="QJA76397.1"/>
    <property type="molecule type" value="Genomic_DNA"/>
</dbReference>
<reference evidence="3" key="1">
    <citation type="submission" date="2020-03" db="EMBL/GenBank/DDBJ databases">
        <title>The deep terrestrial virosphere.</title>
        <authorList>
            <person name="Holmfeldt K."/>
            <person name="Nilsson E."/>
            <person name="Simone D."/>
            <person name="Lopez-Fernandez M."/>
            <person name="Wu X."/>
            <person name="de Brujin I."/>
            <person name="Lundin D."/>
            <person name="Andersson A."/>
            <person name="Bertilsson S."/>
            <person name="Dopson M."/>
        </authorList>
    </citation>
    <scope>NUCLEOTIDE SEQUENCE</scope>
    <source>
        <strain evidence="3">MM415A01518</strain>
    </source>
</reference>
<dbReference type="SUPFAM" id="SSF52540">
    <property type="entry name" value="P-loop containing nucleoside triphosphate hydrolases"/>
    <property type="match status" value="1"/>
</dbReference>
<name>A0A6M3K5X6_9ZZZZ</name>
<dbReference type="PANTHER" id="PTHR32114:SF2">
    <property type="entry name" value="ABC TRANSPORTER ABCH.3"/>
    <property type="match status" value="1"/>
</dbReference>
<organism evidence="3">
    <name type="scientific">viral metagenome</name>
    <dbReference type="NCBI Taxonomy" id="1070528"/>
    <lineage>
        <taxon>unclassified sequences</taxon>
        <taxon>metagenomes</taxon>
        <taxon>organismal metagenomes</taxon>
    </lineage>
</organism>
<feature type="coiled-coil region" evidence="1">
    <location>
        <begin position="309"/>
        <end position="343"/>
    </location>
</feature>
<sequence length="355" mass="40847">MIKAIEIQNFQSHQHSVLDFAPGVNIIKGTSDNGKSSIIRAILWAGKNQPLGFAFKSKFAPKEETTRVAIEFSDDKWIVRERGEGINQYLTSECEDPFKAFNTEPPNEVADLLNFGDHNIQGQHDGYFLLQSSSGEVARLFNRIVGLDVIDSSTKKISSIVDRTKASVTNAQETIKKLKEELKQYDFLPALEKDMDKLETLLKEREMQRQQRTELLGITHRIDEIDEEIKDWDSWLDVEKEAQGLITLAQETSQVIRERDTIKGVIDRIEELGKEILYWQDEVDSFEFAEKLAVEVQECRKGIKEKGFIDSELIRLQDIENEIENFENKIEQLEKERKDLGILCPNCGYDMSEKL</sequence>